<dbReference type="GO" id="GO:0005737">
    <property type="term" value="C:cytoplasm"/>
    <property type="evidence" value="ECO:0007669"/>
    <property type="project" value="UniProtKB-SubCell"/>
</dbReference>
<dbReference type="InterPro" id="IPR008927">
    <property type="entry name" value="6-PGluconate_DH-like_C_sf"/>
</dbReference>
<reference evidence="11" key="3">
    <citation type="submission" date="2020-02" db="EMBL/GenBank/DDBJ databases">
        <authorList>
            <person name="Sarangi A.N."/>
            <person name="Ghosh S."/>
            <person name="Mukherjee M."/>
            <person name="Tripathy S."/>
        </authorList>
    </citation>
    <scope>NUCLEOTIDE SEQUENCE</scope>
    <source>
        <strain evidence="11">BDU141951</strain>
    </source>
</reference>
<evidence type="ECO:0000256" key="8">
    <source>
        <dbReference type="RuleBase" id="RU003903"/>
    </source>
</evidence>
<feature type="binding site" evidence="7">
    <location>
        <begin position="70"/>
        <end position="73"/>
    </location>
    <ligand>
        <name>NADP(+)</name>
        <dbReference type="ChEBI" id="CHEBI:58349"/>
    </ligand>
</feature>
<comment type="catalytic activity">
    <reaction evidence="5 8">
        <text>L-proline + NADP(+) = (S)-1-pyrroline-5-carboxylate + NADPH + 2 H(+)</text>
        <dbReference type="Rhea" id="RHEA:14109"/>
        <dbReference type="ChEBI" id="CHEBI:15378"/>
        <dbReference type="ChEBI" id="CHEBI:17388"/>
        <dbReference type="ChEBI" id="CHEBI:57783"/>
        <dbReference type="ChEBI" id="CHEBI:58349"/>
        <dbReference type="ChEBI" id="CHEBI:60039"/>
        <dbReference type="EC" id="1.5.1.2"/>
    </reaction>
</comment>
<dbReference type="PANTHER" id="PTHR11645:SF0">
    <property type="entry name" value="PYRROLINE-5-CARBOXYLATE REDUCTASE 3"/>
    <property type="match status" value="1"/>
</dbReference>
<dbReference type="EC" id="1.5.1.2" evidence="5 6"/>
<keyword evidence="5 8" id="KW-0641">Proline biosynthesis</keyword>
<dbReference type="Pfam" id="PF14748">
    <property type="entry name" value="P5CR_dimer"/>
    <property type="match status" value="1"/>
</dbReference>
<evidence type="ECO:0000259" key="9">
    <source>
        <dbReference type="Pfam" id="PF03807"/>
    </source>
</evidence>
<evidence type="ECO:0000256" key="1">
    <source>
        <dbReference type="ARBA" id="ARBA00005525"/>
    </source>
</evidence>
<comment type="catalytic activity">
    <reaction evidence="5">
        <text>L-proline + NAD(+) = (S)-1-pyrroline-5-carboxylate + NADH + 2 H(+)</text>
        <dbReference type="Rhea" id="RHEA:14105"/>
        <dbReference type="ChEBI" id="CHEBI:15378"/>
        <dbReference type="ChEBI" id="CHEBI:17388"/>
        <dbReference type="ChEBI" id="CHEBI:57540"/>
        <dbReference type="ChEBI" id="CHEBI:57945"/>
        <dbReference type="ChEBI" id="CHEBI:60039"/>
        <dbReference type="EC" id="1.5.1.2"/>
    </reaction>
</comment>
<dbReference type="PIRSF" id="PIRSF000193">
    <property type="entry name" value="Pyrrol-5-carb_rd"/>
    <property type="match status" value="1"/>
</dbReference>
<comment type="similarity">
    <text evidence="1 5 8">Belongs to the pyrroline-5-carboxylate reductase family.</text>
</comment>
<dbReference type="InterPro" id="IPR036291">
    <property type="entry name" value="NAD(P)-bd_dom_sf"/>
</dbReference>
<feature type="domain" description="Pyrroline-5-carboxylate reductase dimerisation" evidence="10">
    <location>
        <begin position="162"/>
        <end position="266"/>
    </location>
</feature>
<dbReference type="InterPro" id="IPR053790">
    <property type="entry name" value="P5CR-like_CS"/>
</dbReference>
<dbReference type="Gene3D" id="1.10.3730.10">
    <property type="entry name" value="ProC C-terminal domain-like"/>
    <property type="match status" value="1"/>
</dbReference>
<dbReference type="NCBIfam" id="TIGR00112">
    <property type="entry name" value="proC"/>
    <property type="match status" value="1"/>
</dbReference>
<dbReference type="InterPro" id="IPR029036">
    <property type="entry name" value="P5CR_dimer"/>
</dbReference>
<keyword evidence="3 5" id="KW-0560">Oxidoreductase</keyword>
<gene>
    <name evidence="5 11" type="primary">proC</name>
    <name evidence="11" type="ORF">QQ91_008325</name>
</gene>
<dbReference type="FunFam" id="1.10.3730.10:FF:000001">
    <property type="entry name" value="Pyrroline-5-carboxylate reductase"/>
    <property type="match status" value="1"/>
</dbReference>
<comment type="pathway">
    <text evidence="5 8">Amino-acid biosynthesis; L-proline biosynthesis; L-proline from L-glutamate 5-semialdehyde: step 1/1.</text>
</comment>
<keyword evidence="5" id="KW-0963">Cytoplasm</keyword>
<evidence type="ECO:0000256" key="7">
    <source>
        <dbReference type="PIRSR" id="PIRSR000193-1"/>
    </source>
</evidence>
<proteinExistence type="inferred from homology"/>
<organism evidence="11">
    <name type="scientific">Lyngbya confervoides BDU141951</name>
    <dbReference type="NCBI Taxonomy" id="1574623"/>
    <lineage>
        <taxon>Bacteria</taxon>
        <taxon>Bacillati</taxon>
        <taxon>Cyanobacteriota</taxon>
        <taxon>Cyanophyceae</taxon>
        <taxon>Oscillatoriophycideae</taxon>
        <taxon>Oscillatoriales</taxon>
        <taxon>Microcoleaceae</taxon>
        <taxon>Lyngbya</taxon>
    </lineage>
</organism>
<dbReference type="SUPFAM" id="SSF51735">
    <property type="entry name" value="NAD(P)-binding Rossmann-fold domains"/>
    <property type="match status" value="1"/>
</dbReference>
<dbReference type="GO" id="GO:0004735">
    <property type="term" value="F:pyrroline-5-carboxylate reductase activity"/>
    <property type="evidence" value="ECO:0007669"/>
    <property type="project" value="UniProtKB-UniRule"/>
</dbReference>
<dbReference type="AlphaFoldDB" id="A0A0C1YEZ1"/>
<comment type="function">
    <text evidence="4 5">Catalyzes the reduction of 1-pyrroline-5-carboxylate (PCA) to L-proline.</text>
</comment>
<evidence type="ECO:0000259" key="10">
    <source>
        <dbReference type="Pfam" id="PF14748"/>
    </source>
</evidence>
<dbReference type="PROSITE" id="PS00521">
    <property type="entry name" value="P5CR"/>
    <property type="match status" value="1"/>
</dbReference>
<protein>
    <recommendedName>
        <fullName evidence="5 6">Pyrroline-5-carboxylate reductase</fullName>
        <shortName evidence="5">P5C reductase</shortName>
        <shortName evidence="5">P5CR</shortName>
        <ecNumber evidence="5 6">1.5.1.2</ecNumber>
    </recommendedName>
    <alternativeName>
        <fullName evidence="5">PCA reductase</fullName>
    </alternativeName>
</protein>
<dbReference type="InterPro" id="IPR000304">
    <property type="entry name" value="Pyrroline-COOH_reductase"/>
</dbReference>
<accession>A0A0C1YEZ1</accession>
<dbReference type="EMBL" id="JTHE02000003">
    <property type="protein sequence ID" value="NEV67123.1"/>
    <property type="molecule type" value="Genomic_DNA"/>
</dbReference>
<dbReference type="UniPathway" id="UPA00098">
    <property type="reaction ID" value="UER00361"/>
</dbReference>
<dbReference type="InterPro" id="IPR028939">
    <property type="entry name" value="P5C_Rdtase_cat_N"/>
</dbReference>
<evidence type="ECO:0000313" key="11">
    <source>
        <dbReference type="EMBL" id="NEV67123.1"/>
    </source>
</evidence>
<evidence type="ECO:0000256" key="4">
    <source>
        <dbReference type="ARBA" id="ARBA00058118"/>
    </source>
</evidence>
<keyword evidence="5 8" id="KW-0028">Amino-acid biosynthesis</keyword>
<sequence length="268" mass="26962">MPTQLGVLGGGVMGEALISRLISLKIFAAEAIAVGDPSASRRQFLVDTYGVQATGDNRAVIANAAVVMAAIKPQIFSKLVPDLQAAASQQTSLLLSIMAGTPLVTLEAAVPGWPVVRAMPNTPATVGAGMTAIAPGQHATADHLAQARTIFAAVGDVVEVPENLINAVTGLSGSGPGYVAIMIEALADGGVAAGLPRAIALQLAIQTVRGTATLVQDTDLHPAILKDRVTSPGGTTIAGIAALEAGGIRTALIRAVKAACDRADELGT</sequence>
<feature type="binding site" evidence="7">
    <location>
        <position position="57"/>
    </location>
    <ligand>
        <name>NADPH</name>
        <dbReference type="ChEBI" id="CHEBI:57783"/>
    </ligand>
</feature>
<name>A0A0C1YEZ1_9CYAN</name>
<comment type="caution">
    <text evidence="11">The sequence shown here is derived from an EMBL/GenBank/DDBJ whole genome shotgun (WGS) entry which is preliminary data.</text>
</comment>
<reference evidence="11" key="1">
    <citation type="submission" date="2014-11" db="EMBL/GenBank/DDBJ databases">
        <authorList>
            <person name="Malar M.C."/>
            <person name="Sen D."/>
            <person name="Tripathy S."/>
        </authorList>
    </citation>
    <scope>NUCLEOTIDE SEQUENCE</scope>
    <source>
        <strain evidence="11">BDU141951</strain>
    </source>
</reference>
<evidence type="ECO:0000256" key="6">
    <source>
        <dbReference type="NCBIfam" id="TIGR00112"/>
    </source>
</evidence>
<evidence type="ECO:0000256" key="3">
    <source>
        <dbReference type="ARBA" id="ARBA00023002"/>
    </source>
</evidence>
<dbReference type="HAMAP" id="MF_01925">
    <property type="entry name" value="P5C_reductase"/>
    <property type="match status" value="1"/>
</dbReference>
<keyword evidence="2 5" id="KW-0521">NADP</keyword>
<dbReference type="Gene3D" id="3.40.50.720">
    <property type="entry name" value="NAD(P)-binding Rossmann-like Domain"/>
    <property type="match status" value="1"/>
</dbReference>
<dbReference type="Pfam" id="PF03807">
    <property type="entry name" value="F420_oxidored"/>
    <property type="match status" value="1"/>
</dbReference>
<evidence type="ECO:0000256" key="2">
    <source>
        <dbReference type="ARBA" id="ARBA00022857"/>
    </source>
</evidence>
<dbReference type="PANTHER" id="PTHR11645">
    <property type="entry name" value="PYRROLINE-5-CARBOXYLATE REDUCTASE"/>
    <property type="match status" value="1"/>
</dbReference>
<dbReference type="SUPFAM" id="SSF48179">
    <property type="entry name" value="6-phosphogluconate dehydrogenase C-terminal domain-like"/>
    <property type="match status" value="1"/>
</dbReference>
<evidence type="ECO:0000256" key="5">
    <source>
        <dbReference type="HAMAP-Rule" id="MF_01925"/>
    </source>
</evidence>
<reference evidence="11" key="2">
    <citation type="journal article" date="2015" name="Genome Announc.">
        <title>Draft Genome Sequence of Filamentous Marine Cyanobacterium Lyngbya confervoides Strain BDU141951.</title>
        <authorList>
            <person name="Chandrababunaidu M.M."/>
            <person name="Sen D."/>
            <person name="Tripathy S."/>
        </authorList>
    </citation>
    <scope>NUCLEOTIDE SEQUENCE</scope>
    <source>
        <strain evidence="11">BDU141951</strain>
    </source>
</reference>
<feature type="binding site" evidence="7">
    <location>
        <begin position="8"/>
        <end position="13"/>
    </location>
    <ligand>
        <name>NADP(+)</name>
        <dbReference type="ChEBI" id="CHEBI:58349"/>
    </ligand>
</feature>
<dbReference type="GO" id="GO:0055129">
    <property type="term" value="P:L-proline biosynthetic process"/>
    <property type="evidence" value="ECO:0007669"/>
    <property type="project" value="UniProtKB-UniRule"/>
</dbReference>
<feature type="domain" description="Pyrroline-5-carboxylate reductase catalytic N-terminal" evidence="9">
    <location>
        <begin position="5"/>
        <end position="100"/>
    </location>
</feature>
<comment type="subcellular location">
    <subcellularLocation>
        <location evidence="5">Cytoplasm</location>
    </subcellularLocation>
</comment>